<dbReference type="Pfam" id="PF11017">
    <property type="entry name" value="DUF2855"/>
    <property type="match status" value="1"/>
</dbReference>
<protein>
    <recommendedName>
        <fullName evidence="3">DUF2855 family protein</fullName>
    </recommendedName>
</protein>
<evidence type="ECO:0000313" key="1">
    <source>
        <dbReference type="EMBL" id="KAJ7028414.1"/>
    </source>
</evidence>
<proteinExistence type="predicted"/>
<dbReference type="AlphaFoldDB" id="A0AAD6SI27"/>
<gene>
    <name evidence="1" type="ORF">C8F04DRAFT_1222731</name>
</gene>
<dbReference type="Proteomes" id="UP001218188">
    <property type="component" value="Unassembled WGS sequence"/>
</dbReference>
<evidence type="ECO:0000313" key="2">
    <source>
        <dbReference type="Proteomes" id="UP001218188"/>
    </source>
</evidence>
<reference evidence="1" key="1">
    <citation type="submission" date="2023-03" db="EMBL/GenBank/DDBJ databases">
        <title>Massive genome expansion in bonnet fungi (Mycena s.s.) driven by repeated elements and novel gene families across ecological guilds.</title>
        <authorList>
            <consortium name="Lawrence Berkeley National Laboratory"/>
            <person name="Harder C.B."/>
            <person name="Miyauchi S."/>
            <person name="Viragh M."/>
            <person name="Kuo A."/>
            <person name="Thoen E."/>
            <person name="Andreopoulos B."/>
            <person name="Lu D."/>
            <person name="Skrede I."/>
            <person name="Drula E."/>
            <person name="Henrissat B."/>
            <person name="Morin E."/>
            <person name="Kohler A."/>
            <person name="Barry K."/>
            <person name="LaButti K."/>
            <person name="Morin E."/>
            <person name="Salamov A."/>
            <person name="Lipzen A."/>
            <person name="Mereny Z."/>
            <person name="Hegedus B."/>
            <person name="Baldrian P."/>
            <person name="Stursova M."/>
            <person name="Weitz H."/>
            <person name="Taylor A."/>
            <person name="Grigoriev I.V."/>
            <person name="Nagy L.G."/>
            <person name="Martin F."/>
            <person name="Kauserud H."/>
        </authorList>
    </citation>
    <scope>NUCLEOTIDE SEQUENCE</scope>
    <source>
        <strain evidence="1">CBHHK200</strain>
    </source>
</reference>
<keyword evidence="2" id="KW-1185">Reference proteome</keyword>
<name>A0AAD6SI27_9AGAR</name>
<comment type="caution">
    <text evidence="1">The sequence shown here is derived from an EMBL/GenBank/DDBJ whole genome shotgun (WGS) entry which is preliminary data.</text>
</comment>
<accession>A0AAD6SI27</accession>
<dbReference type="InterPro" id="IPR021276">
    <property type="entry name" value="DUF2855"/>
</dbReference>
<organism evidence="1 2">
    <name type="scientific">Mycena alexandri</name>
    <dbReference type="NCBI Taxonomy" id="1745969"/>
    <lineage>
        <taxon>Eukaryota</taxon>
        <taxon>Fungi</taxon>
        <taxon>Dikarya</taxon>
        <taxon>Basidiomycota</taxon>
        <taxon>Agaricomycotina</taxon>
        <taxon>Agaricomycetes</taxon>
        <taxon>Agaricomycetidae</taxon>
        <taxon>Agaricales</taxon>
        <taxon>Marasmiineae</taxon>
        <taxon>Mycenaceae</taxon>
        <taxon>Mycena</taxon>
    </lineage>
</organism>
<sequence>MTGNLALCFQRPSARLVSPDKAVIAASELPPQLPPNTIVIKVDRFGFSANNVTYQALGEEPHFRYYDFHPAPETNETSPKTHGLVPVWGFGTVVASAHPKISSGERIYGYLAPSRYLVVPVSPSDVNKHAFYVPRPHLPADRRPYNQIIRCAADPEYTPGALGEDLTMLYRPLFWTAYWFEDWIFSLGYRGATAFLISSASAKTAFCAAYLIGKRRSRGEAQVKIVGLTSKRNVAFTKGLSLYDEVIDYDSFPSALGREKWVYVDVAGNDDLNKRVFRHFETPASGELISSIALGMTSMTPTSDKASTFDWSANKTAHGPQLEQFFMPEWLTVRKHQLSLSEIFQGQKRAWAALMVDCVPWVRLEHVSGQDQVKKAYDNIASSGFSPDVGYIWSLWDEEPGKGVGAKL</sequence>
<dbReference type="EMBL" id="JARJCM010000112">
    <property type="protein sequence ID" value="KAJ7028414.1"/>
    <property type="molecule type" value="Genomic_DNA"/>
</dbReference>
<evidence type="ECO:0008006" key="3">
    <source>
        <dbReference type="Google" id="ProtNLM"/>
    </source>
</evidence>